<evidence type="ECO:0000256" key="4">
    <source>
        <dbReference type="ARBA" id="ARBA00019660"/>
    </source>
</evidence>
<sequence length="162" mass="17900">MAQQSPLPDHSQQPPPTLTNPRFTLELEFVCSLANPYYLSHLAVTYPNLLGISRSEDDSDAETTSSPDAQAFAAYLAYLYSYWKTPEYAQFLTHPGATLRALRLLQEETFRRDIIRPQVIEALAGVGIDNQSGQQSTETMEGQHEAGNAGRLEGAGKENPKT</sequence>
<dbReference type="Proteomes" id="UP000319663">
    <property type="component" value="Unassembled WGS sequence"/>
</dbReference>
<gene>
    <name evidence="12" type="primary">SOH1</name>
    <name evidence="12" type="ORF">MPDQ_005843</name>
</gene>
<comment type="similarity">
    <text evidence="2 10">Belongs to the Mediator complex subunit 31 family.</text>
</comment>
<dbReference type="AlphaFoldDB" id="A0A507R0A8"/>
<comment type="caution">
    <text evidence="12">The sequence shown here is derived from an EMBL/GenBank/DDBJ whole genome shotgun (WGS) entry which is preliminary data.</text>
</comment>
<dbReference type="Gene3D" id="1.10.10.1340">
    <property type="entry name" value="Mediator of RNA polymerase II, submodule Med31 (Soh1)"/>
    <property type="match status" value="1"/>
</dbReference>
<keyword evidence="7 10" id="KW-0804">Transcription</keyword>
<organism evidence="12 13">
    <name type="scientific">Monascus purpureus</name>
    <name type="common">Red mold</name>
    <name type="synonym">Monascus anka</name>
    <dbReference type="NCBI Taxonomy" id="5098"/>
    <lineage>
        <taxon>Eukaryota</taxon>
        <taxon>Fungi</taxon>
        <taxon>Dikarya</taxon>
        <taxon>Ascomycota</taxon>
        <taxon>Pezizomycotina</taxon>
        <taxon>Eurotiomycetes</taxon>
        <taxon>Eurotiomycetidae</taxon>
        <taxon>Eurotiales</taxon>
        <taxon>Aspergillaceae</taxon>
        <taxon>Monascus</taxon>
    </lineage>
</organism>
<dbReference type="OrthoDB" id="10257739at2759"/>
<evidence type="ECO:0000256" key="6">
    <source>
        <dbReference type="ARBA" id="ARBA00023159"/>
    </source>
</evidence>
<evidence type="ECO:0000256" key="11">
    <source>
        <dbReference type="SAM" id="MobiDB-lite"/>
    </source>
</evidence>
<proteinExistence type="inferred from homology"/>
<name>A0A507R0A8_MONPU</name>
<reference evidence="12 13" key="1">
    <citation type="submission" date="2019-06" db="EMBL/GenBank/DDBJ databases">
        <title>Wine fermentation using esterase from Monascus purpureus.</title>
        <authorList>
            <person name="Geng C."/>
            <person name="Zhang Y."/>
        </authorList>
    </citation>
    <scope>NUCLEOTIDE SEQUENCE [LARGE SCALE GENOMIC DNA]</scope>
    <source>
        <strain evidence="12">HQ1</strain>
    </source>
</reference>
<dbReference type="FunFam" id="1.10.10.1340:FF:000002">
    <property type="entry name" value="Mediator of RNA polymerase II transcription subunit 31"/>
    <property type="match status" value="1"/>
</dbReference>
<feature type="compositionally biased region" description="Polar residues" evidence="11">
    <location>
        <begin position="131"/>
        <end position="140"/>
    </location>
</feature>
<evidence type="ECO:0000256" key="5">
    <source>
        <dbReference type="ARBA" id="ARBA00023015"/>
    </source>
</evidence>
<evidence type="ECO:0000256" key="2">
    <source>
        <dbReference type="ARBA" id="ARBA00006378"/>
    </source>
</evidence>
<evidence type="ECO:0000256" key="9">
    <source>
        <dbReference type="ARBA" id="ARBA00025687"/>
    </source>
</evidence>
<dbReference type="InterPro" id="IPR038089">
    <property type="entry name" value="Med31_sf"/>
</dbReference>
<comment type="subunit">
    <text evidence="3 10">Component of the Mediator complex.</text>
</comment>
<feature type="region of interest" description="Disordered" evidence="11">
    <location>
        <begin position="131"/>
        <end position="162"/>
    </location>
</feature>
<evidence type="ECO:0000256" key="8">
    <source>
        <dbReference type="ARBA" id="ARBA00023242"/>
    </source>
</evidence>
<dbReference type="STRING" id="5098.A0A507R0A8"/>
<keyword evidence="5 10" id="KW-0805">Transcription regulation</keyword>
<keyword evidence="8 10" id="KW-0539">Nucleus</keyword>
<evidence type="ECO:0000256" key="1">
    <source>
        <dbReference type="ARBA" id="ARBA00004123"/>
    </source>
</evidence>
<accession>A0A507R0A8</accession>
<dbReference type="GO" id="GO:0006355">
    <property type="term" value="P:regulation of DNA-templated transcription"/>
    <property type="evidence" value="ECO:0007669"/>
    <property type="project" value="InterPro"/>
</dbReference>
<dbReference type="Pfam" id="PF05669">
    <property type="entry name" value="Med31"/>
    <property type="match status" value="1"/>
</dbReference>
<comment type="function">
    <text evidence="9 10">Component of the Mediator complex, a coactivator involved in the regulated transcription of nearly all RNA polymerase II-dependent genes. Mediator functions as a bridge to convey information from gene-specific regulatory proteins to the basal RNA polymerase II transcription machinery. Mediator is recruited to promoters by direct interactions with regulatory proteins and serves as a scaffold for the assembly of a functional preinitiation complex with RNA polymerase II and the general transcription factors.</text>
</comment>
<keyword evidence="13" id="KW-1185">Reference proteome</keyword>
<dbReference type="GO" id="GO:0003712">
    <property type="term" value="F:transcription coregulator activity"/>
    <property type="evidence" value="ECO:0007669"/>
    <property type="project" value="InterPro"/>
</dbReference>
<evidence type="ECO:0000313" key="13">
    <source>
        <dbReference type="Proteomes" id="UP000319663"/>
    </source>
</evidence>
<dbReference type="EMBL" id="VIFY01000044">
    <property type="protein sequence ID" value="TQB73442.1"/>
    <property type="molecule type" value="Genomic_DNA"/>
</dbReference>
<dbReference type="GO" id="GO:0016592">
    <property type="term" value="C:mediator complex"/>
    <property type="evidence" value="ECO:0007669"/>
    <property type="project" value="InterPro"/>
</dbReference>
<evidence type="ECO:0000313" key="12">
    <source>
        <dbReference type="EMBL" id="TQB73442.1"/>
    </source>
</evidence>
<evidence type="ECO:0000256" key="7">
    <source>
        <dbReference type="ARBA" id="ARBA00023163"/>
    </source>
</evidence>
<evidence type="ECO:0000256" key="10">
    <source>
        <dbReference type="RuleBase" id="RU364129"/>
    </source>
</evidence>
<evidence type="ECO:0000256" key="3">
    <source>
        <dbReference type="ARBA" id="ARBA00011837"/>
    </source>
</evidence>
<dbReference type="PANTHER" id="PTHR13186">
    <property type="entry name" value="MEDIATOR OF RNA POLYMERASE II TRANSCRIPTION SUBUNIT 31"/>
    <property type="match status" value="1"/>
</dbReference>
<keyword evidence="6 10" id="KW-0010">Activator</keyword>
<comment type="subcellular location">
    <subcellularLocation>
        <location evidence="1 10">Nucleus</location>
    </subcellularLocation>
</comment>
<dbReference type="InterPro" id="IPR008831">
    <property type="entry name" value="Mediator_Med31"/>
</dbReference>
<protein>
    <recommendedName>
        <fullName evidence="4 10">Mediator of RNA polymerase II transcription subunit 31</fullName>
    </recommendedName>
</protein>